<evidence type="ECO:0000313" key="3">
    <source>
        <dbReference type="Proteomes" id="UP000006591"/>
    </source>
</evidence>
<proteinExistence type="predicted"/>
<name>A0A0E0JBY7_ORYNI</name>
<dbReference type="Gramene" id="ONIVA12G16470.2">
    <property type="protein sequence ID" value="ONIVA12G16470.2"/>
    <property type="gene ID" value="ONIVA12G16470"/>
</dbReference>
<dbReference type="HOGENOM" id="CLU_2798325_0_0_1"/>
<feature type="region of interest" description="Disordered" evidence="1">
    <location>
        <begin position="1"/>
        <end position="21"/>
    </location>
</feature>
<reference evidence="2" key="1">
    <citation type="submission" date="2015-04" db="UniProtKB">
        <authorList>
            <consortium name="EnsemblPlants"/>
        </authorList>
    </citation>
    <scope>IDENTIFICATION</scope>
    <source>
        <strain evidence="2">SL10</strain>
    </source>
</reference>
<reference evidence="2" key="2">
    <citation type="submission" date="2018-04" db="EMBL/GenBank/DDBJ databases">
        <title>OnivRS2 (Oryza nivara Reference Sequence Version 2).</title>
        <authorList>
            <person name="Zhang J."/>
            <person name="Kudrna D."/>
            <person name="Lee S."/>
            <person name="Talag J."/>
            <person name="Rajasekar S."/>
            <person name="Welchert J."/>
            <person name="Hsing Y.-I."/>
            <person name="Wing R.A."/>
        </authorList>
    </citation>
    <scope>NUCLEOTIDE SEQUENCE [LARGE SCALE GENOMIC DNA]</scope>
    <source>
        <strain evidence="2">SL10</strain>
    </source>
</reference>
<keyword evidence="3" id="KW-1185">Reference proteome</keyword>
<accession>A0A0E0JBY7</accession>
<dbReference type="EnsemblPlants" id="ONIVA12G16470.2">
    <property type="protein sequence ID" value="ONIVA12G16470.2"/>
    <property type="gene ID" value="ONIVA12G16470"/>
</dbReference>
<organism evidence="2">
    <name type="scientific">Oryza nivara</name>
    <name type="common">Indian wild rice</name>
    <name type="synonym">Oryza sativa f. spontanea</name>
    <dbReference type="NCBI Taxonomy" id="4536"/>
    <lineage>
        <taxon>Eukaryota</taxon>
        <taxon>Viridiplantae</taxon>
        <taxon>Streptophyta</taxon>
        <taxon>Embryophyta</taxon>
        <taxon>Tracheophyta</taxon>
        <taxon>Spermatophyta</taxon>
        <taxon>Magnoliopsida</taxon>
        <taxon>Liliopsida</taxon>
        <taxon>Poales</taxon>
        <taxon>Poaceae</taxon>
        <taxon>BOP clade</taxon>
        <taxon>Oryzoideae</taxon>
        <taxon>Oryzeae</taxon>
        <taxon>Oryzinae</taxon>
        <taxon>Oryza</taxon>
    </lineage>
</organism>
<sequence>MKVHRPEASIGEKSNSHPEVHGDFLDQEQLDLDSMGYPKLPSSIDKERAEMTLLQAGPCTRQGMGVTD</sequence>
<evidence type="ECO:0000313" key="2">
    <source>
        <dbReference type="EnsemblPlants" id="ONIVA12G16470.2"/>
    </source>
</evidence>
<dbReference type="Proteomes" id="UP000006591">
    <property type="component" value="Chromosome 12"/>
</dbReference>
<evidence type="ECO:0000256" key="1">
    <source>
        <dbReference type="SAM" id="MobiDB-lite"/>
    </source>
</evidence>
<dbReference type="AlphaFoldDB" id="A0A0E0JBY7"/>
<protein>
    <submittedName>
        <fullName evidence="2">Uncharacterized protein</fullName>
    </submittedName>
</protein>